<protein>
    <submittedName>
        <fullName evidence="1">Uncharacterized protein</fullName>
    </submittedName>
</protein>
<organism evidence="1">
    <name type="scientific">marine sediment metagenome</name>
    <dbReference type="NCBI Taxonomy" id="412755"/>
    <lineage>
        <taxon>unclassified sequences</taxon>
        <taxon>metagenomes</taxon>
        <taxon>ecological metagenomes</taxon>
    </lineage>
</organism>
<evidence type="ECO:0000313" key="1">
    <source>
        <dbReference type="EMBL" id="GAH93542.1"/>
    </source>
</evidence>
<accession>X1JHQ3</accession>
<feature type="non-terminal residue" evidence="1">
    <location>
        <position position="1"/>
    </location>
</feature>
<gene>
    <name evidence="1" type="ORF">S03H2_72798</name>
</gene>
<sequence>AIVNEKVVAFGESLTEEKEKSIRKEIGRPFVTFFVEGEARIV</sequence>
<dbReference type="AlphaFoldDB" id="X1JHQ3"/>
<proteinExistence type="predicted"/>
<reference evidence="1" key="1">
    <citation type="journal article" date="2014" name="Front. Microbiol.">
        <title>High frequency of phylogenetically diverse reductive dehalogenase-homologous genes in deep subseafloor sedimentary metagenomes.</title>
        <authorList>
            <person name="Kawai M."/>
            <person name="Futagami T."/>
            <person name="Toyoda A."/>
            <person name="Takaki Y."/>
            <person name="Nishi S."/>
            <person name="Hori S."/>
            <person name="Arai W."/>
            <person name="Tsubouchi T."/>
            <person name="Morono Y."/>
            <person name="Uchiyama I."/>
            <person name="Ito T."/>
            <person name="Fujiyama A."/>
            <person name="Inagaki F."/>
            <person name="Takami H."/>
        </authorList>
    </citation>
    <scope>NUCLEOTIDE SEQUENCE</scope>
    <source>
        <strain evidence="1">Expedition CK06-06</strain>
    </source>
</reference>
<name>X1JHQ3_9ZZZZ</name>
<dbReference type="EMBL" id="BARU01049464">
    <property type="protein sequence ID" value="GAH93542.1"/>
    <property type="molecule type" value="Genomic_DNA"/>
</dbReference>
<comment type="caution">
    <text evidence="1">The sequence shown here is derived from an EMBL/GenBank/DDBJ whole genome shotgun (WGS) entry which is preliminary data.</text>
</comment>